<gene>
    <name evidence="1" type="ORF">ASU31_00435</name>
</gene>
<dbReference type="AlphaFoldDB" id="A0A0T5VVY5"/>
<sequence length="109" mass="12423">MNDLESTIRLMRERLDSPMIRVAREIHEKLDVFQSPAIKAIIETNNRIQGLKTSPALKAIMEEQDKMLEQNGRMKDMIDSSGIIKITKDLSAVSKWASTIDTPISVLRR</sequence>
<evidence type="ECO:0000313" key="1">
    <source>
        <dbReference type="EMBL" id="KRT17801.1"/>
    </source>
</evidence>
<dbReference type="EMBL" id="LMZQ01000001">
    <property type="protein sequence ID" value="KRT17801.1"/>
    <property type="molecule type" value="Genomic_DNA"/>
</dbReference>
<evidence type="ECO:0000313" key="2">
    <source>
        <dbReference type="Proteomes" id="UP000051950"/>
    </source>
</evidence>
<protein>
    <submittedName>
        <fullName evidence="1">Uncharacterized protein</fullName>
    </submittedName>
</protein>
<reference evidence="1 2" key="1">
    <citation type="submission" date="2015-11" db="EMBL/GenBank/DDBJ databases">
        <title>Sequence of Pedobacter ginsenosidimutans.</title>
        <authorList>
            <person name="Carson E."/>
            <person name="Keyser V."/>
            <person name="Newman J."/>
            <person name="Miller J."/>
        </authorList>
    </citation>
    <scope>NUCLEOTIDE SEQUENCE [LARGE SCALE GENOMIC DNA]</scope>
    <source>
        <strain evidence="1 2">KACC 14530</strain>
    </source>
</reference>
<comment type="caution">
    <text evidence="1">The sequence shown here is derived from an EMBL/GenBank/DDBJ whole genome shotgun (WGS) entry which is preliminary data.</text>
</comment>
<dbReference type="RefSeq" id="WP_057930430.1">
    <property type="nucleotide sequence ID" value="NZ_LMZQ01000001.1"/>
</dbReference>
<dbReference type="Proteomes" id="UP000051950">
    <property type="component" value="Unassembled WGS sequence"/>
</dbReference>
<name>A0A0T5VVY5_9SPHI</name>
<organism evidence="1 2">
    <name type="scientific">Pedobacter ginsenosidimutans</name>
    <dbReference type="NCBI Taxonomy" id="687842"/>
    <lineage>
        <taxon>Bacteria</taxon>
        <taxon>Pseudomonadati</taxon>
        <taxon>Bacteroidota</taxon>
        <taxon>Sphingobacteriia</taxon>
        <taxon>Sphingobacteriales</taxon>
        <taxon>Sphingobacteriaceae</taxon>
        <taxon>Pedobacter</taxon>
    </lineage>
</organism>
<proteinExistence type="predicted"/>
<accession>A0A0T5VVY5</accession>
<keyword evidence="2" id="KW-1185">Reference proteome</keyword>
<dbReference type="STRING" id="687842.ASU31_00435"/>